<dbReference type="GO" id="GO:0033178">
    <property type="term" value="C:proton-transporting two-sector ATPase complex, catalytic domain"/>
    <property type="evidence" value="ECO:0007669"/>
    <property type="project" value="InterPro"/>
</dbReference>
<dbReference type="Proteomes" id="UP000078348">
    <property type="component" value="Unassembled WGS sequence"/>
</dbReference>
<keyword evidence="5" id="KW-0812">Transmembrane</keyword>
<keyword evidence="3" id="KW-0406">Ion transport</keyword>
<dbReference type="GO" id="GO:0046961">
    <property type="term" value="F:proton-transporting ATPase activity, rotational mechanism"/>
    <property type="evidence" value="ECO:0007669"/>
    <property type="project" value="InterPro"/>
</dbReference>
<dbReference type="Gene3D" id="3.30.2320.30">
    <property type="entry name" value="ATP synthase, E subunit, C-terminal"/>
    <property type="match status" value="1"/>
</dbReference>
<dbReference type="EMBL" id="LXWW01000232">
    <property type="protein sequence ID" value="OAO14586.1"/>
    <property type="molecule type" value="Genomic_DNA"/>
</dbReference>
<gene>
    <name evidence="6" type="ORF">AV274_3712</name>
</gene>
<evidence type="ECO:0000256" key="5">
    <source>
        <dbReference type="SAM" id="Phobius"/>
    </source>
</evidence>
<comment type="similarity">
    <text evidence="1">Belongs to the V-ATPase E subunit family.</text>
</comment>
<comment type="caution">
    <text evidence="6">The sequence shown here is derived from an EMBL/GenBank/DDBJ whole genome shotgun (WGS) entry which is preliminary data.</text>
</comment>
<evidence type="ECO:0000313" key="7">
    <source>
        <dbReference type="Proteomes" id="UP000078348"/>
    </source>
</evidence>
<keyword evidence="2" id="KW-0813">Transport</keyword>
<name>A0A196SE41_BLAHN</name>
<dbReference type="PANTHER" id="PTHR45715">
    <property type="entry name" value="ATPASE H+-TRANSPORTING V1 SUBUNIT E1A-RELATED"/>
    <property type="match status" value="1"/>
</dbReference>
<keyword evidence="7" id="KW-1185">Reference proteome</keyword>
<dbReference type="STRING" id="478820.A0A196SE41"/>
<organism evidence="6 7">
    <name type="scientific">Blastocystis sp. subtype 1 (strain ATCC 50177 / NandII)</name>
    <dbReference type="NCBI Taxonomy" id="478820"/>
    <lineage>
        <taxon>Eukaryota</taxon>
        <taxon>Sar</taxon>
        <taxon>Stramenopiles</taxon>
        <taxon>Bigyra</taxon>
        <taxon>Opalozoa</taxon>
        <taxon>Opalinata</taxon>
        <taxon>Blastocystidae</taxon>
        <taxon>Blastocystis</taxon>
    </lineage>
</organism>
<evidence type="ECO:0000256" key="3">
    <source>
        <dbReference type="ARBA" id="ARBA00023065"/>
    </source>
</evidence>
<proteinExistence type="inferred from homology"/>
<feature type="compositionally biased region" description="Basic and acidic residues" evidence="4">
    <location>
        <begin position="11"/>
        <end position="21"/>
    </location>
</feature>
<evidence type="ECO:0000256" key="1">
    <source>
        <dbReference type="ARBA" id="ARBA00005901"/>
    </source>
</evidence>
<dbReference type="AlphaFoldDB" id="A0A196SE41"/>
<evidence type="ECO:0000256" key="4">
    <source>
        <dbReference type="SAM" id="MobiDB-lite"/>
    </source>
</evidence>
<protein>
    <submittedName>
        <fullName evidence="6">V-type proton ATPase subunit E</fullName>
    </submittedName>
</protein>
<dbReference type="InterPro" id="IPR038495">
    <property type="entry name" value="ATPase_E_C"/>
</dbReference>
<reference evidence="6 7" key="1">
    <citation type="submission" date="2016-05" db="EMBL/GenBank/DDBJ databases">
        <title>Nuclear genome of Blastocystis sp. subtype 1 NandII.</title>
        <authorList>
            <person name="Gentekaki E."/>
            <person name="Curtis B."/>
            <person name="Stairs C."/>
            <person name="Eme L."/>
            <person name="Herman E."/>
            <person name="Klimes V."/>
            <person name="Arias M.C."/>
            <person name="Elias M."/>
            <person name="Hilliou F."/>
            <person name="Klute M."/>
            <person name="Malik S.-B."/>
            <person name="Pightling A."/>
            <person name="Rachubinski R."/>
            <person name="Salas D."/>
            <person name="Schlacht A."/>
            <person name="Suga H."/>
            <person name="Archibald J."/>
            <person name="Ball S.G."/>
            <person name="Clark G."/>
            <person name="Dacks J."/>
            <person name="Van Der Giezen M."/>
            <person name="Tsaousis A."/>
            <person name="Roger A."/>
        </authorList>
    </citation>
    <scope>NUCLEOTIDE SEQUENCE [LARGE SCALE GENOMIC DNA]</scope>
    <source>
        <strain evidence="7">ATCC 50177 / NandII</strain>
    </source>
</reference>
<dbReference type="OrthoDB" id="10263003at2759"/>
<dbReference type="Gene3D" id="6.10.250.1620">
    <property type="match status" value="1"/>
</dbReference>
<dbReference type="SUPFAM" id="SSF160527">
    <property type="entry name" value="V-type ATPase subunit E-like"/>
    <property type="match status" value="1"/>
</dbReference>
<keyword evidence="5" id="KW-0472">Membrane</keyword>
<accession>A0A196SE41</accession>
<dbReference type="Pfam" id="PF01991">
    <property type="entry name" value="vATP-synt_E"/>
    <property type="match status" value="1"/>
</dbReference>
<keyword evidence="5" id="KW-1133">Transmembrane helix</keyword>
<dbReference type="InterPro" id="IPR002842">
    <property type="entry name" value="ATPase_V1_Esu"/>
</dbReference>
<evidence type="ECO:0000313" key="6">
    <source>
        <dbReference type="EMBL" id="OAO14586.1"/>
    </source>
</evidence>
<feature type="region of interest" description="Disordered" evidence="4">
    <location>
        <begin position="1"/>
        <end position="24"/>
    </location>
</feature>
<sequence>MAPPAAKKSQKPKETEIARKPKEGKKKRSLFNPAWILTGVLLIVLLCLIVLCKKAIDSDPQITYATCSQDWKLCVSLIARRFLAKYGVNRMSKDDTKKRISQMCEFIKQEALEKANEIKIKTQEEFELDRQMLAQEGKMKVQEEYEKKEKDLQVQQRIAQSAEIGRQTKRRMVARDDLLNALYQDAKDRLAKLSLNDKEKYTAVLKDLILQGLIKIEEPDIVVRCRKVDMEIVRAVIPEVRDKYIKMMKDECAMDVEVTVTLNEDEGKMLPPPPDGTPMISCSGGIIMEGHSGRLVLDNTFDKRLEVCFHDLKPVTRKCLFPSC</sequence>
<feature type="transmembrane region" description="Helical" evidence="5">
    <location>
        <begin position="30"/>
        <end position="51"/>
    </location>
</feature>
<evidence type="ECO:0000256" key="2">
    <source>
        <dbReference type="ARBA" id="ARBA00022448"/>
    </source>
</evidence>